<organism evidence="10 11">
    <name type="scientific">Rhizosaccharibacter radicis</name>
    <dbReference type="NCBI Taxonomy" id="2782605"/>
    <lineage>
        <taxon>Bacteria</taxon>
        <taxon>Pseudomonadati</taxon>
        <taxon>Pseudomonadota</taxon>
        <taxon>Alphaproteobacteria</taxon>
        <taxon>Acetobacterales</taxon>
        <taxon>Acetobacteraceae</taxon>
        <taxon>Rhizosaccharibacter</taxon>
    </lineage>
</organism>
<evidence type="ECO:0000256" key="3">
    <source>
        <dbReference type="ARBA" id="ARBA00004991"/>
    </source>
</evidence>
<evidence type="ECO:0000256" key="9">
    <source>
        <dbReference type="SAM" id="Phobius"/>
    </source>
</evidence>
<evidence type="ECO:0000256" key="1">
    <source>
        <dbReference type="ARBA" id="ARBA00004141"/>
    </source>
</evidence>
<feature type="transmembrane region" description="Helical" evidence="9">
    <location>
        <begin position="12"/>
        <end position="31"/>
    </location>
</feature>
<keyword evidence="8 9" id="KW-0472">Membrane</keyword>
<name>A0ABT1W068_9PROT</name>
<evidence type="ECO:0000256" key="7">
    <source>
        <dbReference type="ARBA" id="ARBA00022989"/>
    </source>
</evidence>
<dbReference type="PANTHER" id="PTHR12726">
    <property type="entry name" value="CERAMIDE GLUCOSYLTRANSFERASE"/>
    <property type="match status" value="1"/>
</dbReference>
<dbReference type="EMBL" id="JAMZEJ010000009">
    <property type="protein sequence ID" value="MCQ8242003.1"/>
    <property type="molecule type" value="Genomic_DNA"/>
</dbReference>
<protein>
    <submittedName>
        <fullName evidence="10">Bacteriohopanetetrol glucosamine biosynthesis glycosyltransferase HpnI</fullName>
    </submittedName>
</protein>
<dbReference type="SUPFAM" id="SSF53448">
    <property type="entry name" value="Nucleotide-diphospho-sugar transferases"/>
    <property type="match status" value="1"/>
</dbReference>
<gene>
    <name evidence="10" type="primary">hpnI</name>
    <name evidence="10" type="ORF">NFI88_14275</name>
</gene>
<reference evidence="10 11" key="1">
    <citation type="submission" date="2022-06" db="EMBL/GenBank/DDBJ databases">
        <title>Rhizosaccharibacter gen. nov. sp. nov. KSS12, endophytic bacteria isolated from sugarcane.</title>
        <authorList>
            <person name="Pitiwittayakul N."/>
        </authorList>
    </citation>
    <scope>NUCLEOTIDE SEQUENCE [LARGE SCALE GENOMIC DNA]</scope>
    <source>
        <strain evidence="10 11">KSS12</strain>
    </source>
</reference>
<sequence length="415" mass="44846">MPQSLPFVLSGALNLIAGFGCVQALVGAMLVRRFRRRTADARHPSREAPGGDPLPAVTVLKPLHGDEPMLEAALRSVCLQDYPRFQIVFGVQRPNDPAIAVVRRLQASFPHLDLTLVVDGTPHGHNRKIANLINMLPRARHDVLVISDSDIHAEPGYLREVVSALRQPGVGLVTTLYGGRPASRTLSRRLAAGQINHNFLPGVLMSRLLGRQDCLGATMALRRDTLERIGGLAALSAHVADDSRLGRLVRAQGEEIAVAGSLTITTIAETGLRDLFHHELRWGRTVRSVEPLGYALSSIQLPLFWSALGVIAAPAVAWSWGLFALVWLWRGITGFMIDGAIGEPASLPFLFLPLRDWFSAAVMLGSVTGSRVAWRGQTLHVTPRPVLPDSPGSSLRAARDAAALLGRERVSTTGS</sequence>
<evidence type="ECO:0000256" key="5">
    <source>
        <dbReference type="ARBA" id="ARBA00022679"/>
    </source>
</evidence>
<evidence type="ECO:0000256" key="4">
    <source>
        <dbReference type="ARBA" id="ARBA00022676"/>
    </source>
</evidence>
<comment type="pathway">
    <text evidence="3">Sphingolipid metabolism.</text>
</comment>
<keyword evidence="11" id="KW-1185">Reference proteome</keyword>
<feature type="transmembrane region" description="Helical" evidence="9">
    <location>
        <begin position="303"/>
        <end position="329"/>
    </location>
</feature>
<proteinExistence type="predicted"/>
<comment type="caution">
    <text evidence="10">The sequence shown here is derived from an EMBL/GenBank/DDBJ whole genome shotgun (WGS) entry which is preliminary data.</text>
</comment>
<dbReference type="Pfam" id="PF13506">
    <property type="entry name" value="Glyco_transf_21"/>
    <property type="match status" value="1"/>
</dbReference>
<evidence type="ECO:0000256" key="6">
    <source>
        <dbReference type="ARBA" id="ARBA00022692"/>
    </source>
</evidence>
<keyword evidence="5" id="KW-0808">Transferase</keyword>
<dbReference type="Gene3D" id="3.90.550.10">
    <property type="entry name" value="Spore Coat Polysaccharide Biosynthesis Protein SpsA, Chain A"/>
    <property type="match status" value="1"/>
</dbReference>
<dbReference type="PANTHER" id="PTHR12726:SF0">
    <property type="entry name" value="CERAMIDE GLUCOSYLTRANSFERASE"/>
    <property type="match status" value="1"/>
</dbReference>
<dbReference type="InterPro" id="IPR029044">
    <property type="entry name" value="Nucleotide-diphossugar_trans"/>
</dbReference>
<comment type="subcellular location">
    <subcellularLocation>
        <location evidence="1">Membrane</location>
        <topology evidence="1">Multi-pass membrane protein</topology>
    </subcellularLocation>
</comment>
<evidence type="ECO:0000313" key="11">
    <source>
        <dbReference type="Proteomes" id="UP001524547"/>
    </source>
</evidence>
<keyword evidence="4" id="KW-0328">Glycosyltransferase</keyword>
<accession>A0ABT1W068</accession>
<dbReference type="RefSeq" id="WP_422920761.1">
    <property type="nucleotide sequence ID" value="NZ_JAMZEJ010000009.1"/>
</dbReference>
<dbReference type="CDD" id="cd02520">
    <property type="entry name" value="Glucosylceramide_synthase"/>
    <property type="match status" value="1"/>
</dbReference>
<keyword evidence="6 9" id="KW-0812">Transmembrane</keyword>
<evidence type="ECO:0000313" key="10">
    <source>
        <dbReference type="EMBL" id="MCQ8242003.1"/>
    </source>
</evidence>
<comment type="pathway">
    <text evidence="2">Lipid metabolism; sphingolipid metabolism.</text>
</comment>
<dbReference type="InterPro" id="IPR025993">
    <property type="entry name" value="Ceramide_glucosylTrfase"/>
</dbReference>
<dbReference type="InterPro" id="IPR017835">
    <property type="entry name" value="Hopen-assoc_HpnI"/>
</dbReference>
<evidence type="ECO:0000256" key="2">
    <source>
        <dbReference type="ARBA" id="ARBA00004760"/>
    </source>
</evidence>
<evidence type="ECO:0000256" key="8">
    <source>
        <dbReference type="ARBA" id="ARBA00023136"/>
    </source>
</evidence>
<dbReference type="Proteomes" id="UP001524547">
    <property type="component" value="Unassembled WGS sequence"/>
</dbReference>
<dbReference type="NCBIfam" id="TIGR03472">
    <property type="entry name" value="HpnI"/>
    <property type="match status" value="1"/>
</dbReference>
<keyword evidence="7 9" id="KW-1133">Transmembrane helix</keyword>